<dbReference type="InterPro" id="IPR011055">
    <property type="entry name" value="Dup_hybrid_motif"/>
</dbReference>
<dbReference type="SUPFAM" id="SSF51261">
    <property type="entry name" value="Duplicated hybrid motif"/>
    <property type="match status" value="1"/>
</dbReference>
<dbReference type="PANTHER" id="PTHR21666">
    <property type="entry name" value="PEPTIDASE-RELATED"/>
    <property type="match status" value="1"/>
</dbReference>
<name>A0ABY4FQB6_9MICO</name>
<dbReference type="PANTHER" id="PTHR21666:SF289">
    <property type="entry name" value="L-ALA--D-GLU ENDOPEPTIDASE"/>
    <property type="match status" value="1"/>
</dbReference>
<dbReference type="Pfam" id="PF01551">
    <property type="entry name" value="Peptidase_M23"/>
    <property type="match status" value="1"/>
</dbReference>
<keyword evidence="1" id="KW-0732">Signal</keyword>
<evidence type="ECO:0000256" key="2">
    <source>
        <dbReference type="SAM" id="MobiDB-lite"/>
    </source>
</evidence>
<gene>
    <name evidence="4" type="ORF">MUN78_06465</name>
</gene>
<dbReference type="Proteomes" id="UP000831786">
    <property type="component" value="Chromosome"/>
</dbReference>
<dbReference type="RefSeq" id="WP_244729509.1">
    <property type="nucleotide sequence ID" value="NZ_CP095045.1"/>
</dbReference>
<protein>
    <submittedName>
        <fullName evidence="4">M23 family metallopeptidase</fullName>
    </submittedName>
</protein>
<sequence length="336" mass="34873">MTRLPRRDLPQQPSHRSLPDRGATPEPQENDAAPASPVASAPSEPSPRTPLEVLVPRREHVPDDAAPPAEPAAPRRTLRHRVAATAAAASVGGLVLALALPMTTQAEAEQQVAGAVQQGLFSETSASDMPVSVAEINAVDSEEAVQASYALRPSALVSYPFTSPVLLTDPFGYRTAPVEQFHDAQDFAATEGTPIVAIADGRVLEAGFASDGCGFGVKLAHEIDGQEVTSRYCHMQDASSDYEVGDVVMMGDPVGKVGATGMAFGAHLHLAIRVDDEPVDPMPFLAKYNRASREPGETTVPSGTASPSSDPADATTIDPTAPPSGGIATSDPGSAD</sequence>
<dbReference type="InterPro" id="IPR016047">
    <property type="entry name" value="M23ase_b-sheet_dom"/>
</dbReference>
<evidence type="ECO:0000313" key="5">
    <source>
        <dbReference type="Proteomes" id="UP000831786"/>
    </source>
</evidence>
<evidence type="ECO:0000259" key="3">
    <source>
        <dbReference type="Pfam" id="PF01551"/>
    </source>
</evidence>
<dbReference type="CDD" id="cd12797">
    <property type="entry name" value="M23_peptidase"/>
    <property type="match status" value="1"/>
</dbReference>
<feature type="compositionally biased region" description="Polar residues" evidence="2">
    <location>
        <begin position="299"/>
        <end position="309"/>
    </location>
</feature>
<dbReference type="EMBL" id="CP095045">
    <property type="protein sequence ID" value="UOQ58471.1"/>
    <property type="molecule type" value="Genomic_DNA"/>
</dbReference>
<dbReference type="Gene3D" id="2.70.70.10">
    <property type="entry name" value="Glucose Permease (Domain IIA)"/>
    <property type="match status" value="1"/>
</dbReference>
<dbReference type="InterPro" id="IPR050570">
    <property type="entry name" value="Cell_wall_metabolism_enzyme"/>
</dbReference>
<evidence type="ECO:0000256" key="1">
    <source>
        <dbReference type="ARBA" id="ARBA00022729"/>
    </source>
</evidence>
<feature type="compositionally biased region" description="Low complexity" evidence="2">
    <location>
        <begin position="32"/>
        <end position="43"/>
    </location>
</feature>
<feature type="domain" description="M23ase beta-sheet core" evidence="3">
    <location>
        <begin position="181"/>
        <end position="281"/>
    </location>
</feature>
<reference evidence="4 5" key="1">
    <citation type="submission" date="2022-04" db="EMBL/GenBank/DDBJ databases">
        <title>Leucobacter sp. isolated from rhizosphere of garlic.</title>
        <authorList>
            <person name="Won M."/>
            <person name="Lee C.-M."/>
            <person name="Woen H.-Y."/>
            <person name="Kwon S.-W."/>
        </authorList>
    </citation>
    <scope>NUCLEOTIDE SEQUENCE [LARGE SCALE GENOMIC DNA]</scope>
    <source>
        <strain evidence="4 5">H21R-40</strain>
    </source>
</reference>
<evidence type="ECO:0000313" key="4">
    <source>
        <dbReference type="EMBL" id="UOQ58471.1"/>
    </source>
</evidence>
<keyword evidence="5" id="KW-1185">Reference proteome</keyword>
<organism evidence="4 5">
    <name type="scientific">Leucobacter allii</name>
    <dbReference type="NCBI Taxonomy" id="2932247"/>
    <lineage>
        <taxon>Bacteria</taxon>
        <taxon>Bacillati</taxon>
        <taxon>Actinomycetota</taxon>
        <taxon>Actinomycetes</taxon>
        <taxon>Micrococcales</taxon>
        <taxon>Microbacteriaceae</taxon>
        <taxon>Leucobacter</taxon>
    </lineage>
</organism>
<proteinExistence type="predicted"/>
<accession>A0ABY4FQB6</accession>
<feature type="region of interest" description="Disordered" evidence="2">
    <location>
        <begin position="1"/>
        <end position="54"/>
    </location>
</feature>
<feature type="region of interest" description="Disordered" evidence="2">
    <location>
        <begin position="287"/>
        <end position="336"/>
    </location>
</feature>